<name>A0A914P590_MELIC</name>
<accession>A0A914P590</accession>
<organism evidence="1 2">
    <name type="scientific">Meloidogyne incognita</name>
    <name type="common">Southern root-knot nematode worm</name>
    <name type="synonym">Oxyuris incognita</name>
    <dbReference type="NCBI Taxonomy" id="6306"/>
    <lineage>
        <taxon>Eukaryota</taxon>
        <taxon>Metazoa</taxon>
        <taxon>Ecdysozoa</taxon>
        <taxon>Nematoda</taxon>
        <taxon>Chromadorea</taxon>
        <taxon>Rhabditida</taxon>
        <taxon>Tylenchina</taxon>
        <taxon>Tylenchomorpha</taxon>
        <taxon>Tylenchoidea</taxon>
        <taxon>Meloidogynidae</taxon>
        <taxon>Meloidogyninae</taxon>
        <taxon>Meloidogyne</taxon>
        <taxon>Meloidogyne incognita group</taxon>
    </lineage>
</organism>
<sequence>MLAEISRGFLIDVKKHVEYVFHGNINARNKENYNRRCKRWNHNDFCLKTKFSLAIKLHYCAEECELCDREDDIEEEDYEGDEDVVERGKQKW</sequence>
<evidence type="ECO:0000313" key="2">
    <source>
        <dbReference type="WBParaSite" id="Minc3s11924g45238"/>
    </source>
</evidence>
<evidence type="ECO:0000313" key="1">
    <source>
        <dbReference type="Proteomes" id="UP000887563"/>
    </source>
</evidence>
<dbReference type="AlphaFoldDB" id="A0A914P590"/>
<dbReference type="WBParaSite" id="Minc3s11924g45238">
    <property type="protein sequence ID" value="Minc3s11924g45238"/>
    <property type="gene ID" value="Minc3s11924g45238"/>
</dbReference>
<keyword evidence="1" id="KW-1185">Reference proteome</keyword>
<proteinExistence type="predicted"/>
<protein>
    <submittedName>
        <fullName evidence="2">ShKT domain-containing protein</fullName>
    </submittedName>
</protein>
<reference evidence="2" key="1">
    <citation type="submission" date="2022-11" db="UniProtKB">
        <authorList>
            <consortium name="WormBaseParasite"/>
        </authorList>
    </citation>
    <scope>IDENTIFICATION</scope>
</reference>
<dbReference type="Proteomes" id="UP000887563">
    <property type="component" value="Unplaced"/>
</dbReference>